<gene>
    <name evidence="2" type="ORF">SAMN05444394_2771</name>
</gene>
<dbReference type="GO" id="GO:0016301">
    <property type="term" value="F:kinase activity"/>
    <property type="evidence" value="ECO:0007669"/>
    <property type="project" value="UniProtKB-KW"/>
</dbReference>
<sequence>MNNEQIAAILNQYDFLKGTAFSFKTFGSGLIHGTFLVETPESKFILQEFNNSVFWYPERIANNHWILGEQGNVNELPFALPLPRLNESGDSLTKFENKLFRLFDFVNGETLQEIQKPEQAYLAAKAYGIFASWAKDIDAHQMQESIPRFHQLDWRFENLEKAAKEANTLSAEEQKVLNFYLLQKPLVEKYLEFQASCPLRITHNDTKINNLIFSEDLETISAVIDLDTLMGGLLLYDFGDLVRTVACSEVETSQNWDHLGLRPAIFEELLKGYWEGISEMASKEEAQSLLIAGEVMTCIMGLRFLTDHLQGNVYYKVQYPEQNFHRAKNQMIYLKSQQDHAEEIKSLWNKITGLKN</sequence>
<organism evidence="2 3">
    <name type="scientific">Algoriphagus halophilus</name>
    <dbReference type="NCBI Taxonomy" id="226505"/>
    <lineage>
        <taxon>Bacteria</taxon>
        <taxon>Pseudomonadati</taxon>
        <taxon>Bacteroidota</taxon>
        <taxon>Cytophagia</taxon>
        <taxon>Cytophagales</taxon>
        <taxon>Cyclobacteriaceae</taxon>
        <taxon>Algoriphagus</taxon>
    </lineage>
</organism>
<dbReference type="InterPro" id="IPR002575">
    <property type="entry name" value="Aminoglycoside_PTrfase"/>
</dbReference>
<keyword evidence="3" id="KW-1185">Reference proteome</keyword>
<dbReference type="SUPFAM" id="SSF56112">
    <property type="entry name" value="Protein kinase-like (PK-like)"/>
    <property type="match status" value="1"/>
</dbReference>
<dbReference type="STRING" id="226505.SAMN05444394_2771"/>
<keyword evidence="2" id="KW-0808">Transferase</keyword>
<feature type="domain" description="Aminoglycoside phosphotransferase" evidence="1">
    <location>
        <begin position="23"/>
        <end position="252"/>
    </location>
</feature>
<reference evidence="3" key="1">
    <citation type="submission" date="2016-11" db="EMBL/GenBank/DDBJ databases">
        <authorList>
            <person name="Varghese N."/>
            <person name="Submissions S."/>
        </authorList>
    </citation>
    <scope>NUCLEOTIDE SEQUENCE [LARGE SCALE GENOMIC DNA]</scope>
    <source>
        <strain evidence="3">DSM 15292</strain>
    </source>
</reference>
<accession>A0A1N6FVZ7</accession>
<dbReference type="Gene3D" id="3.90.1200.10">
    <property type="match status" value="1"/>
</dbReference>
<evidence type="ECO:0000313" key="2">
    <source>
        <dbReference type="EMBL" id="SIN99423.1"/>
    </source>
</evidence>
<dbReference type="PANTHER" id="PTHR21064">
    <property type="entry name" value="AMINOGLYCOSIDE PHOSPHOTRANSFERASE DOMAIN-CONTAINING PROTEIN-RELATED"/>
    <property type="match status" value="1"/>
</dbReference>
<dbReference type="InterPro" id="IPR050249">
    <property type="entry name" value="Pseudomonas-type_ThrB"/>
</dbReference>
<dbReference type="Pfam" id="PF01636">
    <property type="entry name" value="APH"/>
    <property type="match status" value="1"/>
</dbReference>
<dbReference type="Proteomes" id="UP000185221">
    <property type="component" value="Unassembled WGS sequence"/>
</dbReference>
<protein>
    <submittedName>
        <fullName evidence="2">Ser/Thr protein kinase RdoA involved in Cpx stress response, MazF antagonist</fullName>
    </submittedName>
</protein>
<proteinExistence type="predicted"/>
<dbReference type="OrthoDB" id="526037at2"/>
<dbReference type="EMBL" id="FSRC01000002">
    <property type="protein sequence ID" value="SIN99423.1"/>
    <property type="molecule type" value="Genomic_DNA"/>
</dbReference>
<dbReference type="InterPro" id="IPR011009">
    <property type="entry name" value="Kinase-like_dom_sf"/>
</dbReference>
<name>A0A1N6FVZ7_9BACT</name>
<dbReference type="AlphaFoldDB" id="A0A1N6FVZ7"/>
<keyword evidence="2" id="KW-0418">Kinase</keyword>
<evidence type="ECO:0000313" key="3">
    <source>
        <dbReference type="Proteomes" id="UP000185221"/>
    </source>
</evidence>
<dbReference type="RefSeq" id="WP_074225573.1">
    <property type="nucleotide sequence ID" value="NZ_FSRC01000002.1"/>
</dbReference>
<evidence type="ECO:0000259" key="1">
    <source>
        <dbReference type="Pfam" id="PF01636"/>
    </source>
</evidence>